<accession>A0A382WWD4</accession>
<evidence type="ECO:0000313" key="1">
    <source>
        <dbReference type="EMBL" id="SVD63226.1"/>
    </source>
</evidence>
<dbReference type="GO" id="GO:0003677">
    <property type="term" value="F:DNA binding"/>
    <property type="evidence" value="ECO:0007669"/>
    <property type="project" value="InterPro"/>
</dbReference>
<dbReference type="EMBL" id="UINC01163103">
    <property type="protein sequence ID" value="SVD63226.1"/>
    <property type="molecule type" value="Genomic_DNA"/>
</dbReference>
<organism evidence="1">
    <name type="scientific">marine metagenome</name>
    <dbReference type="NCBI Taxonomy" id="408172"/>
    <lineage>
        <taxon>unclassified sequences</taxon>
        <taxon>metagenomes</taxon>
        <taxon>ecological metagenomes</taxon>
    </lineage>
</organism>
<dbReference type="Pfam" id="PF16790">
    <property type="entry name" value="Phage_clamp_A"/>
    <property type="match status" value="1"/>
</dbReference>
<protein>
    <recommendedName>
        <fullName evidence="2">DNA polymerase</fullName>
    </recommendedName>
</protein>
<dbReference type="GO" id="GO:0006260">
    <property type="term" value="P:DNA replication"/>
    <property type="evidence" value="ECO:0007669"/>
    <property type="project" value="InterPro"/>
</dbReference>
<proteinExistence type="predicted"/>
<sequence>MELFDYLNDITHKKKGVIRDEPDAEKDYNPYVINKFLSQHIDCILYANEMNIRPYCDKLLQFDYFINSLRKQYRKASKWFKPEMFKDIECVKEYFGYSTTKAKQALSILTEEQLQHIRFRLRKGGLKDE</sequence>
<evidence type="ECO:0008006" key="2">
    <source>
        <dbReference type="Google" id="ProtNLM"/>
    </source>
</evidence>
<name>A0A382WWD4_9ZZZZ</name>
<dbReference type="Gene3D" id="1.20.272.50">
    <property type="entry name" value="Bacteriophage clamp loader A subunit, A' domain"/>
    <property type="match status" value="1"/>
</dbReference>
<gene>
    <name evidence="1" type="ORF">METZ01_LOCUS416080</name>
</gene>
<dbReference type="AlphaFoldDB" id="A0A382WWD4"/>
<reference evidence="1" key="1">
    <citation type="submission" date="2018-05" db="EMBL/GenBank/DDBJ databases">
        <authorList>
            <person name="Lanie J.A."/>
            <person name="Ng W.-L."/>
            <person name="Kazmierczak K.M."/>
            <person name="Andrzejewski T.M."/>
            <person name="Davidsen T.M."/>
            <person name="Wayne K.J."/>
            <person name="Tettelin H."/>
            <person name="Glass J.I."/>
            <person name="Rusch D."/>
            <person name="Podicherti R."/>
            <person name="Tsui H.-C.T."/>
            <person name="Winkler M.E."/>
        </authorList>
    </citation>
    <scope>NUCLEOTIDE SEQUENCE</scope>
</reference>
<dbReference type="InterPro" id="IPR031868">
    <property type="entry name" value="Phage_clamp_gp62"/>
</dbReference>